<organism evidence="1 2">
    <name type="scientific">Oryza rufipogon</name>
    <name type="common">Brownbeard rice</name>
    <name type="synonym">Asian wild rice</name>
    <dbReference type="NCBI Taxonomy" id="4529"/>
    <lineage>
        <taxon>Eukaryota</taxon>
        <taxon>Viridiplantae</taxon>
        <taxon>Streptophyta</taxon>
        <taxon>Embryophyta</taxon>
        <taxon>Tracheophyta</taxon>
        <taxon>Spermatophyta</taxon>
        <taxon>Magnoliopsida</taxon>
        <taxon>Liliopsida</taxon>
        <taxon>Poales</taxon>
        <taxon>Poaceae</taxon>
        <taxon>BOP clade</taxon>
        <taxon>Oryzoideae</taxon>
        <taxon>Oryzeae</taxon>
        <taxon>Oryzinae</taxon>
        <taxon>Oryza</taxon>
    </lineage>
</organism>
<name>A0A0E0NNW6_ORYRU</name>
<protein>
    <submittedName>
        <fullName evidence="1">Uncharacterized protein</fullName>
    </submittedName>
</protein>
<proteinExistence type="predicted"/>
<dbReference type="Gramene" id="ORUFI03G01300.1">
    <property type="protein sequence ID" value="ORUFI03G01300.1"/>
    <property type="gene ID" value="ORUFI03G01300"/>
</dbReference>
<dbReference type="EnsemblPlants" id="ORUFI03G01300.1">
    <property type="protein sequence ID" value="ORUFI03G01300.1"/>
    <property type="gene ID" value="ORUFI03G01300"/>
</dbReference>
<evidence type="ECO:0000313" key="2">
    <source>
        <dbReference type="Proteomes" id="UP000008022"/>
    </source>
</evidence>
<dbReference type="HOGENOM" id="CLU_2926757_0_0_1"/>
<keyword evidence="2" id="KW-1185">Reference proteome</keyword>
<dbReference type="AlphaFoldDB" id="A0A0E0NNW6"/>
<reference evidence="2" key="1">
    <citation type="submission" date="2013-06" db="EMBL/GenBank/DDBJ databases">
        <authorList>
            <person name="Zhao Q."/>
        </authorList>
    </citation>
    <scope>NUCLEOTIDE SEQUENCE</scope>
    <source>
        <strain evidence="2">cv. W1943</strain>
    </source>
</reference>
<evidence type="ECO:0000313" key="1">
    <source>
        <dbReference type="EnsemblPlants" id="ORUFI03G01300.1"/>
    </source>
</evidence>
<accession>A0A0E0NNW6</accession>
<dbReference type="Proteomes" id="UP000008022">
    <property type="component" value="Unassembled WGS sequence"/>
</dbReference>
<sequence>MKMSGTSEISARKIIHKEALLPDHSAYTRVIKDLHKIGKGDLDAELKLIFQKLTVHAESAQ</sequence>
<reference evidence="1" key="2">
    <citation type="submission" date="2015-06" db="UniProtKB">
        <authorList>
            <consortium name="EnsemblPlants"/>
        </authorList>
    </citation>
    <scope>IDENTIFICATION</scope>
</reference>